<dbReference type="GO" id="GO:0030170">
    <property type="term" value="F:pyridoxal phosphate binding"/>
    <property type="evidence" value="ECO:0007669"/>
    <property type="project" value="InterPro"/>
</dbReference>
<dbReference type="GO" id="GO:0030151">
    <property type="term" value="F:molybdenum ion binding"/>
    <property type="evidence" value="ECO:0007669"/>
    <property type="project" value="InterPro"/>
</dbReference>
<dbReference type="PROSITE" id="PS51340">
    <property type="entry name" value="MOSC"/>
    <property type="match status" value="1"/>
</dbReference>
<organism evidence="2 3">
    <name type="scientific">Paraglaciecola chathamensis</name>
    <dbReference type="NCBI Taxonomy" id="368405"/>
    <lineage>
        <taxon>Bacteria</taxon>
        <taxon>Pseudomonadati</taxon>
        <taxon>Pseudomonadota</taxon>
        <taxon>Gammaproteobacteria</taxon>
        <taxon>Alteromonadales</taxon>
        <taxon>Alteromonadaceae</taxon>
        <taxon>Paraglaciecola</taxon>
    </lineage>
</organism>
<feature type="domain" description="MOSC" evidence="1">
    <location>
        <begin position="25"/>
        <end position="162"/>
    </location>
</feature>
<evidence type="ECO:0000259" key="1">
    <source>
        <dbReference type="PROSITE" id="PS51340"/>
    </source>
</evidence>
<dbReference type="AlphaFoldDB" id="A0A8H9M245"/>
<dbReference type="Proteomes" id="UP000622604">
    <property type="component" value="Unassembled WGS sequence"/>
</dbReference>
<accession>A0A8H9M245</accession>
<dbReference type="PANTHER" id="PTHR30212">
    <property type="entry name" value="PROTEIN YIIM"/>
    <property type="match status" value="1"/>
</dbReference>
<evidence type="ECO:0000313" key="2">
    <source>
        <dbReference type="EMBL" id="GGZ49662.1"/>
    </source>
</evidence>
<evidence type="ECO:0000313" key="3">
    <source>
        <dbReference type="Proteomes" id="UP000622604"/>
    </source>
</evidence>
<sequence length="213" mass="23858">MKVLGLFAGKARPIGPKNALSGIDKRPVTSVKVDHLGITDDIQVDKRFHGGPERALHQYALHGYETIIKRHPLLHKRAIAGSIGENISSATMCDSNVNIGDIYRIGEIEVQVSSPRIPCWKIEEKLNQKGLVQLINEQQITGWYYRVLKAGAIRLGDDITLIERPNTNVSVASFVKQHFDKSSSAASLRYLSDAKGLDPQWQEKLLRRIERLD</sequence>
<proteinExistence type="predicted"/>
<protein>
    <submittedName>
        <fullName evidence="2">MOSC domain-containing protein</fullName>
    </submittedName>
</protein>
<comment type="caution">
    <text evidence="2">The sequence shown here is derived from an EMBL/GenBank/DDBJ whole genome shotgun (WGS) entry which is preliminary data.</text>
</comment>
<reference evidence="2" key="1">
    <citation type="journal article" date="2014" name="Int. J. Syst. Evol. Microbiol.">
        <title>Complete genome sequence of Corynebacterium casei LMG S-19264T (=DSM 44701T), isolated from a smear-ripened cheese.</title>
        <authorList>
            <consortium name="US DOE Joint Genome Institute (JGI-PGF)"/>
            <person name="Walter F."/>
            <person name="Albersmeier A."/>
            <person name="Kalinowski J."/>
            <person name="Ruckert C."/>
        </authorList>
    </citation>
    <scope>NUCLEOTIDE SEQUENCE</scope>
    <source>
        <strain evidence="2">KCTC 32337</strain>
    </source>
</reference>
<name>A0A8H9M245_9ALTE</name>
<dbReference type="InterPro" id="IPR011037">
    <property type="entry name" value="Pyrv_Knase-like_insert_dom_sf"/>
</dbReference>
<dbReference type="InterPro" id="IPR052353">
    <property type="entry name" value="Benzoxazolinone_Detox_Enz"/>
</dbReference>
<dbReference type="GO" id="GO:0003824">
    <property type="term" value="F:catalytic activity"/>
    <property type="evidence" value="ECO:0007669"/>
    <property type="project" value="InterPro"/>
</dbReference>
<dbReference type="PANTHER" id="PTHR30212:SF2">
    <property type="entry name" value="PROTEIN YIIM"/>
    <property type="match status" value="1"/>
</dbReference>
<dbReference type="InterPro" id="IPR005302">
    <property type="entry name" value="MoCF_Sase_C"/>
</dbReference>
<dbReference type="EMBL" id="BMZC01000001">
    <property type="protein sequence ID" value="GGZ49662.1"/>
    <property type="molecule type" value="Genomic_DNA"/>
</dbReference>
<reference evidence="2" key="2">
    <citation type="submission" date="2020-09" db="EMBL/GenBank/DDBJ databases">
        <authorList>
            <person name="Sun Q."/>
            <person name="Kim S."/>
        </authorList>
    </citation>
    <scope>NUCLEOTIDE SEQUENCE</scope>
    <source>
        <strain evidence="2">KCTC 32337</strain>
    </source>
</reference>
<dbReference type="Gene3D" id="2.40.33.20">
    <property type="entry name" value="PK beta-barrel domain-like"/>
    <property type="match status" value="1"/>
</dbReference>
<dbReference type="SUPFAM" id="SSF50800">
    <property type="entry name" value="PK beta-barrel domain-like"/>
    <property type="match status" value="1"/>
</dbReference>
<gene>
    <name evidence="2" type="ORF">GCM10011274_04650</name>
</gene>
<dbReference type="RefSeq" id="WP_191865200.1">
    <property type="nucleotide sequence ID" value="NZ_BMZC01000001.1"/>
</dbReference>
<dbReference type="Pfam" id="PF03473">
    <property type="entry name" value="MOSC"/>
    <property type="match status" value="1"/>
</dbReference>